<keyword evidence="2" id="KW-0238">DNA-binding</keyword>
<dbReference type="CDD" id="cd00093">
    <property type="entry name" value="HTH_XRE"/>
    <property type="match status" value="1"/>
</dbReference>
<dbReference type="GO" id="GO:0003677">
    <property type="term" value="F:DNA binding"/>
    <property type="evidence" value="ECO:0007669"/>
    <property type="project" value="UniProtKB-KW"/>
</dbReference>
<keyword evidence="3" id="KW-1185">Reference proteome</keyword>
<feature type="domain" description="HTH cro/C1-type" evidence="1">
    <location>
        <begin position="77"/>
        <end position="124"/>
    </location>
</feature>
<dbReference type="PANTHER" id="PTHR35010:SF2">
    <property type="entry name" value="BLL4672 PROTEIN"/>
    <property type="match status" value="1"/>
</dbReference>
<dbReference type="InterPro" id="IPR010982">
    <property type="entry name" value="Lambda_DNA-bd_dom_sf"/>
</dbReference>
<comment type="caution">
    <text evidence="2">The sequence shown here is derived from an EMBL/GenBank/DDBJ whole genome shotgun (WGS) entry which is preliminary data.</text>
</comment>
<dbReference type="PROSITE" id="PS50943">
    <property type="entry name" value="HTH_CROC1"/>
    <property type="match status" value="1"/>
</dbReference>
<evidence type="ECO:0000313" key="2">
    <source>
        <dbReference type="EMBL" id="GAB98681.1"/>
    </source>
</evidence>
<dbReference type="SMART" id="SM00530">
    <property type="entry name" value="HTH_XRE"/>
    <property type="match status" value="1"/>
</dbReference>
<dbReference type="Gene3D" id="1.10.260.40">
    <property type="entry name" value="lambda repressor-like DNA-binding domains"/>
    <property type="match status" value="1"/>
</dbReference>
<accession>K6WXX9</accession>
<dbReference type="Proteomes" id="UP000035058">
    <property type="component" value="Unassembled WGS sequence"/>
</dbReference>
<evidence type="ECO:0000313" key="3">
    <source>
        <dbReference type="Proteomes" id="UP000035058"/>
    </source>
</evidence>
<sequence length="331" mass="36850">MPEVGRVVDAMDAPRDSAVLRLSQGVAGPPFIRAARPRLNGMTNRPNTLGEYLKARRGLVTPEEAGIPDMGVRRVPGLRREEVAMLAGISADYYLRLERGRDRNPSTQVLESLARVLQLNDDHVAYLLSLVGDQPRRPRRRARKEVVPVGVQKLVESLGQPAYVEGRYFDILVANASATALSPRFAVGRNQLRDMFLEPADQALYPDWRNSTRCLIGNLRRAVGTDVDDPRFVELVGELSLASPWFRELWARHDVKAQFGAPMQFDHPTVGEMTLYRERMSIDGTPGLELVIFHPEPGSADAEKLALLSSATLPVSSREPKVDRPDRSNLT</sequence>
<dbReference type="PANTHER" id="PTHR35010">
    <property type="entry name" value="BLL4672 PROTEIN-RELATED"/>
    <property type="match status" value="1"/>
</dbReference>
<protein>
    <submittedName>
        <fullName evidence="2">Putative DNA-binding protein</fullName>
    </submittedName>
</protein>
<dbReference type="InterPro" id="IPR001387">
    <property type="entry name" value="Cro/C1-type_HTH"/>
</dbReference>
<dbReference type="InterPro" id="IPR041413">
    <property type="entry name" value="MLTR_LBD"/>
</dbReference>
<gene>
    <name evidence="2" type="ORF">GONAM_02_02040</name>
</gene>
<dbReference type="Gene3D" id="3.30.450.180">
    <property type="match status" value="1"/>
</dbReference>
<dbReference type="Pfam" id="PF17765">
    <property type="entry name" value="MLTR_LBD"/>
    <property type="match status" value="1"/>
</dbReference>
<dbReference type="SUPFAM" id="SSF47413">
    <property type="entry name" value="lambda repressor-like DNA-binding domains"/>
    <property type="match status" value="1"/>
</dbReference>
<reference evidence="2 3" key="1">
    <citation type="submission" date="2012-08" db="EMBL/GenBank/DDBJ databases">
        <title>Whole genome shotgun sequence of Gordonia namibiensis NBRC 108229.</title>
        <authorList>
            <person name="Isaki-Nakamura S."/>
            <person name="Hosoyama A."/>
            <person name="Tsuchikane K."/>
            <person name="Katsumata H."/>
            <person name="Baba S."/>
            <person name="Yamazaki S."/>
            <person name="Fujita N."/>
        </authorList>
    </citation>
    <scope>NUCLEOTIDE SEQUENCE [LARGE SCALE GENOMIC DNA]</scope>
    <source>
        <strain evidence="2 3">NBRC 108229</strain>
    </source>
</reference>
<organism evidence="2 3">
    <name type="scientific">Gordonia namibiensis NBRC 108229</name>
    <dbReference type="NCBI Taxonomy" id="1208314"/>
    <lineage>
        <taxon>Bacteria</taxon>
        <taxon>Bacillati</taxon>
        <taxon>Actinomycetota</taxon>
        <taxon>Actinomycetes</taxon>
        <taxon>Mycobacteriales</taxon>
        <taxon>Gordoniaceae</taxon>
        <taxon>Gordonia</taxon>
    </lineage>
</organism>
<dbReference type="EMBL" id="BAHE01000002">
    <property type="protein sequence ID" value="GAB98681.1"/>
    <property type="molecule type" value="Genomic_DNA"/>
</dbReference>
<evidence type="ECO:0000259" key="1">
    <source>
        <dbReference type="PROSITE" id="PS50943"/>
    </source>
</evidence>
<dbReference type="AlphaFoldDB" id="K6WXX9"/>
<proteinExistence type="predicted"/>
<dbReference type="Pfam" id="PF13560">
    <property type="entry name" value="HTH_31"/>
    <property type="match status" value="1"/>
</dbReference>
<name>K6WXX9_9ACTN</name>